<gene>
    <name evidence="1" type="ORF">Sya03_11450</name>
</gene>
<organism evidence="1 2">
    <name type="scientific">Spirilliplanes yamanashiensis</name>
    <dbReference type="NCBI Taxonomy" id="42233"/>
    <lineage>
        <taxon>Bacteria</taxon>
        <taxon>Bacillati</taxon>
        <taxon>Actinomycetota</taxon>
        <taxon>Actinomycetes</taxon>
        <taxon>Micromonosporales</taxon>
        <taxon>Micromonosporaceae</taxon>
        <taxon>Spirilliplanes</taxon>
    </lineage>
</organism>
<protein>
    <submittedName>
        <fullName evidence="1">Uncharacterized protein</fullName>
    </submittedName>
</protein>
<name>A0A8J3Y5K8_9ACTN</name>
<evidence type="ECO:0000313" key="1">
    <source>
        <dbReference type="EMBL" id="GIJ01793.1"/>
    </source>
</evidence>
<dbReference type="AlphaFoldDB" id="A0A8J3Y5K8"/>
<sequence>MRGARVAYNGRMRSEELVGALDGLPGVEVSVNGDGTVTVDVPAIGDSARLDPADVLNCSHVASPTGAPAVHLGVRRGHEQLPLVVTVGDVVFMPSYAADMLVSGADVRVPGAPDMVAYSEMHRDVRALGRALDEPEAEFDPEMLAATLLVHRCFLAGAMRVGLWPVRVAAWWEYAWARVGAQLPLGEFRADPAFDRLLADVAAARQGAGT</sequence>
<accession>A0A8J3Y5K8</accession>
<proteinExistence type="predicted"/>
<evidence type="ECO:0000313" key="2">
    <source>
        <dbReference type="Proteomes" id="UP000652013"/>
    </source>
</evidence>
<keyword evidence="2" id="KW-1185">Reference proteome</keyword>
<reference evidence="1" key="1">
    <citation type="submission" date="2021-01" db="EMBL/GenBank/DDBJ databases">
        <title>Whole genome shotgun sequence of Spirilliplanes yamanashiensis NBRC 15828.</title>
        <authorList>
            <person name="Komaki H."/>
            <person name="Tamura T."/>
        </authorList>
    </citation>
    <scope>NUCLEOTIDE SEQUENCE</scope>
    <source>
        <strain evidence="1">NBRC 15828</strain>
    </source>
</reference>
<dbReference type="Proteomes" id="UP000652013">
    <property type="component" value="Unassembled WGS sequence"/>
</dbReference>
<comment type="caution">
    <text evidence="1">The sequence shown here is derived from an EMBL/GenBank/DDBJ whole genome shotgun (WGS) entry which is preliminary data.</text>
</comment>
<dbReference type="EMBL" id="BOOY01000006">
    <property type="protein sequence ID" value="GIJ01793.1"/>
    <property type="molecule type" value="Genomic_DNA"/>
</dbReference>